<dbReference type="PROSITE" id="PS50126">
    <property type="entry name" value="S1"/>
    <property type="match status" value="7"/>
</dbReference>
<dbReference type="SUPFAM" id="SSF50249">
    <property type="entry name" value="Nucleic acid-binding proteins"/>
    <property type="match status" value="7"/>
</dbReference>
<reference evidence="7 8" key="1">
    <citation type="submission" date="2021-12" db="EMBL/GenBank/DDBJ databases">
        <title>High titer production of polyol ester of fatty acids by Rhodotorula paludigena BS15 towards product separation-free biomass refinery.</title>
        <authorList>
            <person name="Mano J."/>
            <person name="Ono H."/>
            <person name="Tanaka T."/>
            <person name="Naito K."/>
            <person name="Sushida H."/>
            <person name="Ike M."/>
            <person name="Tokuyasu K."/>
            <person name="Kitaoka M."/>
        </authorList>
    </citation>
    <scope>NUCLEOTIDE SEQUENCE [LARGE SCALE GENOMIC DNA]</scope>
    <source>
        <strain evidence="7 8">BS15</strain>
    </source>
</reference>
<keyword evidence="2" id="KW-0698">rRNA processing</keyword>
<comment type="caution">
    <text evidence="7">The sequence shown here is derived from an EMBL/GenBank/DDBJ whole genome shotgun (WGS) entry which is preliminary data.</text>
</comment>
<feature type="domain" description="S1 motif" evidence="6">
    <location>
        <begin position="306"/>
        <end position="373"/>
    </location>
</feature>
<feature type="compositionally biased region" description="Acidic residues" evidence="5">
    <location>
        <begin position="210"/>
        <end position="233"/>
    </location>
</feature>
<feature type="compositionally biased region" description="Acidic residues" evidence="5">
    <location>
        <begin position="1141"/>
        <end position="1185"/>
    </location>
</feature>
<feature type="domain" description="S1 motif" evidence="6">
    <location>
        <begin position="667"/>
        <end position="738"/>
    </location>
</feature>
<dbReference type="FunFam" id="2.40.50.140:FF:000103">
    <property type="entry name" value="protein RRP5 homolog"/>
    <property type="match status" value="2"/>
</dbReference>
<dbReference type="SMART" id="SM00316">
    <property type="entry name" value="S1"/>
    <property type="match status" value="10"/>
</dbReference>
<dbReference type="GO" id="GO:0032040">
    <property type="term" value="C:small-subunit processome"/>
    <property type="evidence" value="ECO:0007669"/>
    <property type="project" value="TreeGrafter"/>
</dbReference>
<dbReference type="InterPro" id="IPR045209">
    <property type="entry name" value="Rrp5"/>
</dbReference>
<dbReference type="InterPro" id="IPR057302">
    <property type="entry name" value="Rrp5_S1"/>
</dbReference>
<feature type="compositionally biased region" description="Basic and acidic residues" evidence="5">
    <location>
        <begin position="56"/>
        <end position="71"/>
    </location>
</feature>
<keyword evidence="4" id="KW-0539">Nucleus</keyword>
<feature type="region of interest" description="Disordered" evidence="5">
    <location>
        <begin position="1198"/>
        <end position="1222"/>
    </location>
</feature>
<organism evidence="7 8">
    <name type="scientific">Rhodotorula paludigena</name>
    <dbReference type="NCBI Taxonomy" id="86838"/>
    <lineage>
        <taxon>Eukaryota</taxon>
        <taxon>Fungi</taxon>
        <taxon>Dikarya</taxon>
        <taxon>Basidiomycota</taxon>
        <taxon>Pucciniomycotina</taxon>
        <taxon>Microbotryomycetes</taxon>
        <taxon>Sporidiobolales</taxon>
        <taxon>Sporidiobolaceae</taxon>
        <taxon>Rhodotorula</taxon>
    </lineage>
</organism>
<dbReference type="SUPFAM" id="SSF48452">
    <property type="entry name" value="TPR-like"/>
    <property type="match status" value="1"/>
</dbReference>
<dbReference type="InterPro" id="IPR048059">
    <property type="entry name" value="Rrp5_S1_rpt_hs1_sc1"/>
</dbReference>
<feature type="compositionally biased region" description="Low complexity" evidence="5">
    <location>
        <begin position="42"/>
        <end position="55"/>
    </location>
</feature>
<dbReference type="CDD" id="cd05697">
    <property type="entry name" value="S1_Rrp5_repeat_hs5"/>
    <property type="match status" value="1"/>
</dbReference>
<dbReference type="EMBL" id="BQKY01000005">
    <property type="protein sequence ID" value="GJN89500.1"/>
    <property type="molecule type" value="Genomic_DNA"/>
</dbReference>
<dbReference type="Pfam" id="PF23459">
    <property type="entry name" value="S1_RRP5"/>
    <property type="match status" value="1"/>
</dbReference>
<evidence type="ECO:0000256" key="1">
    <source>
        <dbReference type="ARBA" id="ARBA00004604"/>
    </source>
</evidence>
<proteinExistence type="predicted"/>
<feature type="region of interest" description="Disordered" evidence="5">
    <location>
        <begin position="1"/>
        <end position="89"/>
    </location>
</feature>
<dbReference type="InterPro" id="IPR008847">
    <property type="entry name" value="Suf"/>
</dbReference>
<feature type="region of interest" description="Disordered" evidence="5">
    <location>
        <begin position="1138"/>
        <end position="1185"/>
    </location>
</feature>
<dbReference type="Gene3D" id="2.40.50.140">
    <property type="entry name" value="Nucleic acid-binding proteins"/>
    <property type="match status" value="7"/>
</dbReference>
<feature type="compositionally biased region" description="Basic and acidic residues" evidence="5">
    <location>
        <begin position="102"/>
        <end position="127"/>
    </location>
</feature>
<comment type="subcellular location">
    <subcellularLocation>
        <location evidence="1">Nucleus</location>
        <location evidence="1">Nucleolus</location>
    </subcellularLocation>
</comment>
<keyword evidence="3" id="KW-0677">Repeat</keyword>
<dbReference type="Gene3D" id="1.25.40.10">
    <property type="entry name" value="Tetratricopeptide repeat domain"/>
    <property type="match status" value="1"/>
</dbReference>
<dbReference type="InterPro" id="IPR003107">
    <property type="entry name" value="HAT"/>
</dbReference>
<keyword evidence="8" id="KW-1185">Reference proteome</keyword>
<evidence type="ECO:0000313" key="7">
    <source>
        <dbReference type="EMBL" id="GJN89500.1"/>
    </source>
</evidence>
<dbReference type="Proteomes" id="UP001342314">
    <property type="component" value="Unassembled WGS sequence"/>
</dbReference>
<dbReference type="InterPro" id="IPR003029">
    <property type="entry name" value="S1_domain"/>
</dbReference>
<feature type="region of interest" description="Disordered" evidence="5">
    <location>
        <begin position="102"/>
        <end position="140"/>
    </location>
</feature>
<dbReference type="FunFam" id="2.40.50.140:FF:000155">
    <property type="entry name" value="rRNA biogenesis protein RRP5"/>
    <property type="match status" value="1"/>
</dbReference>
<evidence type="ECO:0000256" key="5">
    <source>
        <dbReference type="SAM" id="MobiDB-lite"/>
    </source>
</evidence>
<feature type="domain" description="S1 motif" evidence="6">
    <location>
        <begin position="485"/>
        <end position="561"/>
    </location>
</feature>
<evidence type="ECO:0000259" key="6">
    <source>
        <dbReference type="PROSITE" id="PS50126"/>
    </source>
</evidence>
<dbReference type="CDD" id="cd05693">
    <property type="entry name" value="S1_Rrp5_repeat_hs1_sc1"/>
    <property type="match status" value="1"/>
</dbReference>
<dbReference type="InterPro" id="IPR012340">
    <property type="entry name" value="NA-bd_OB-fold"/>
</dbReference>
<dbReference type="CDD" id="cd05707">
    <property type="entry name" value="S1_Rrp5_repeat_sc11"/>
    <property type="match status" value="1"/>
</dbReference>
<feature type="region of interest" description="Disordered" evidence="5">
    <location>
        <begin position="1239"/>
        <end position="1302"/>
    </location>
</feature>
<evidence type="ECO:0000256" key="4">
    <source>
        <dbReference type="ARBA" id="ARBA00023242"/>
    </source>
</evidence>
<gene>
    <name evidence="7" type="ORF">Rhopal_002487-T1</name>
</gene>
<evidence type="ECO:0000313" key="8">
    <source>
        <dbReference type="Proteomes" id="UP001342314"/>
    </source>
</evidence>
<dbReference type="InterPro" id="IPR011990">
    <property type="entry name" value="TPR-like_helical_dom_sf"/>
</dbReference>
<evidence type="ECO:0000256" key="2">
    <source>
        <dbReference type="ARBA" id="ARBA00022552"/>
    </source>
</evidence>
<dbReference type="SMART" id="SM00386">
    <property type="entry name" value="HAT"/>
    <property type="match status" value="6"/>
</dbReference>
<dbReference type="PANTHER" id="PTHR23270:SF10">
    <property type="entry name" value="PROTEIN RRP5 HOMOLOG"/>
    <property type="match status" value="1"/>
</dbReference>
<feature type="domain" description="S1 motif" evidence="6">
    <location>
        <begin position="970"/>
        <end position="1039"/>
    </location>
</feature>
<dbReference type="PANTHER" id="PTHR23270">
    <property type="entry name" value="PROGRAMMED CELL DEATH PROTEIN 11 PRE-RRNA PROCESSING PROTEIN RRP5"/>
    <property type="match status" value="1"/>
</dbReference>
<feature type="region of interest" description="Disordered" evidence="5">
    <location>
        <begin position="209"/>
        <end position="236"/>
    </location>
</feature>
<dbReference type="GO" id="GO:0003723">
    <property type="term" value="F:RNA binding"/>
    <property type="evidence" value="ECO:0007669"/>
    <property type="project" value="TreeGrafter"/>
</dbReference>
<protein>
    <recommendedName>
        <fullName evidence="6">S1 motif domain-containing protein</fullName>
    </recommendedName>
</protein>
<evidence type="ECO:0000256" key="3">
    <source>
        <dbReference type="ARBA" id="ARBA00022737"/>
    </source>
</evidence>
<dbReference type="Pfam" id="PF00575">
    <property type="entry name" value="S1"/>
    <property type="match status" value="2"/>
</dbReference>
<accession>A0AAV5GI60</accession>
<dbReference type="FunFam" id="1.25.40.10:FF:000727">
    <property type="entry name" value="Chromosome 1, whole genome shotgun sequence"/>
    <property type="match status" value="1"/>
</dbReference>
<feature type="compositionally biased region" description="Polar residues" evidence="5">
    <location>
        <begin position="1"/>
        <end position="11"/>
    </location>
</feature>
<dbReference type="InterPro" id="IPR057301">
    <property type="entry name" value="Rrp5_OB_4th"/>
</dbReference>
<feature type="domain" description="S1 motif" evidence="6">
    <location>
        <begin position="578"/>
        <end position="647"/>
    </location>
</feature>
<feature type="compositionally biased region" description="Acidic residues" evidence="5">
    <location>
        <begin position="1260"/>
        <end position="1271"/>
    </location>
</feature>
<dbReference type="Pfam" id="PF05843">
    <property type="entry name" value="Suf"/>
    <property type="match status" value="1"/>
</dbReference>
<feature type="domain" description="S1 motif" evidence="6">
    <location>
        <begin position="1063"/>
        <end position="1133"/>
    </location>
</feature>
<sequence>MAGKTRTSTAHGPTAAKKPFKHDKSAARTPHTASSKSRDGPARSAPSGAAGAARGAVDRKRKADDEPEKAVVRSSLLNAPDEIDFPRGGGTALTQAEVREAQLEGENEAKAAADEERERDTAVIKDKGKAKRRKLERAQQGTIKEKNQLPKDAFRIEHLNYKRLIPGTKTLAQVVQVRPLEVIVSLPNQLLGHIPITNISTEFTARLEAAGDESSDEDESEDDEEGSLADEDGADKASKGLPGLPALFQPGQWVVAIVVASKLGDSKLKLGGREGDEVVRSSRRIELSLEPEKVNEGIAKGDLKRGFILPATVHDVEERGYSLSFGLPPLSAFLPFADAKKLSPIKPLHVGQVVQCRITKVHDNERTLSVTVEPSDLAGTTLDSVSSITSVLPLQLVPCLVTAVLPAGLNVKFHGYYDGTIDRFHLPVPAGDDLAEHYKTGQKLKARVLWDSIASTPKKFALSAAPHVVRLDGSALDRERRFAVGAKCKKVKVVAMDDEWGLTCEIEDGDVAVPAFVHISRITDDHLNTIPKAGPWKVGSVHAARVIGFSSFDNLVQLSFQPSVLEQAFLRVQDVEVGAEVKGTVKVLKDNALFVNIGGNVDGVVWPLHYADIRLKHPEKKFKPGQTVKARVYSVDPVKNRVVLTLKKQLLSTELPIVSRLDQARIGVVTHATVTKVLDKSVLVDFFGGLRALIPAAEAAEAFTEASDLARMFPLGKVLPVRILSVDPTTARIVASARQAAGPIASTSAASSSIDAIELGTLTSATISQLHETNLVLSLVPSGVKALLSYATLARHRAASVDELRATLATGQQLDNLVVVSKNADKGFVIVGLVPVKSAAGKGSAAASTPAFTFDTLELGALYPGRITQRLPSGVVLVQLLASPSSKSSSLRGRVALTELADSYAAADELAHTFPVGASVQAVVLHKDAEMHRLDLSLRASRIRKAQGQEAPEGEVKDRVVESVEDIKAGDKLRGFVKNIANAGVFVSLGGEVTARVQIKELFDEYVKDWKPRFKVGQLVEGKILSVDKVTSQVEMSLRKGGVVKKDAQPDLPSLAEANLSVGQVVRGVVKRVEDFGAFIRLDGLNVQGLCHKSKVTDETSGSWKEHVRSGDKVKAVVLDVNLETKKLSLGLKKSLFPEGEVSDEDDEDEEEEGDDEEEVIGGLEDEEDGDEDEHDEGAADSDEGEDIDLQAMLNGAGVSADSDEDNEDAEMDHGDEPEVPVASTSKLPAATNAPALAVSSGFNWGGDDEDEQMKAPATDDSEDDSEEEDAPAPPSAAAKGKKPASGLATLDDRTGELDTQAPTSVADFERLLLGSPNSSYLWIQYIAFFVGLSQLDKARETGRRALKSIHFREEAEKLNVWVALLNLENSYGDETTLEELFREAAQHNDAKTVYLRMVEIYGRTGKVDAEEELLKKTVKKFSQSPEVWTLFAQFYLTHGRPAEARELLPRSLKSLEKRFHVETISKFAQLEFKSGDAERGRTIFEGIVDSYPKRLDLWFVYVDMEIKQRNVAGVRALFDRILAQRLSSKKGKSVFKKWLAFEKDHGDEAGVQEVKERAIAFVQGRQQPGDADEEGDDE</sequence>
<dbReference type="GO" id="GO:0006364">
    <property type="term" value="P:rRNA processing"/>
    <property type="evidence" value="ECO:0007669"/>
    <property type="project" value="UniProtKB-KW"/>
</dbReference>
<feature type="domain" description="S1 motif" evidence="6">
    <location>
        <begin position="860"/>
        <end position="939"/>
    </location>
</feature>
<dbReference type="Pfam" id="PF24685">
    <property type="entry name" value="OB_RRP5_4th"/>
    <property type="match status" value="1"/>
</dbReference>
<name>A0AAV5GI60_9BASI</name>
<feature type="compositionally biased region" description="Acidic residues" evidence="5">
    <location>
        <begin position="1202"/>
        <end position="1211"/>
    </location>
</feature>